<dbReference type="Proteomes" id="UP000214646">
    <property type="component" value="Unassembled WGS sequence"/>
</dbReference>
<proteinExistence type="predicted"/>
<keyword evidence="1" id="KW-0812">Transmembrane</keyword>
<dbReference type="AlphaFoldDB" id="A0A225DQG7"/>
<evidence type="ECO:0000313" key="2">
    <source>
        <dbReference type="EMBL" id="OWK41854.1"/>
    </source>
</evidence>
<dbReference type="RefSeq" id="WP_088255086.1">
    <property type="nucleotide sequence ID" value="NZ_NIDE01000005.1"/>
</dbReference>
<reference evidence="3" key="1">
    <citation type="submission" date="2017-06" db="EMBL/GenBank/DDBJ databases">
        <title>Genome analysis of Fimbriiglobus ruber SP5, the first member of the order Planctomycetales with confirmed chitinolytic capability.</title>
        <authorList>
            <person name="Ravin N.V."/>
            <person name="Rakitin A.L."/>
            <person name="Ivanova A.A."/>
            <person name="Beletsky A.V."/>
            <person name="Kulichevskaya I.S."/>
            <person name="Mardanov A.V."/>
            <person name="Dedysh S.N."/>
        </authorList>
    </citation>
    <scope>NUCLEOTIDE SEQUENCE [LARGE SCALE GENOMIC DNA]</scope>
    <source>
        <strain evidence="3">SP5</strain>
    </source>
</reference>
<comment type="caution">
    <text evidence="2">The sequence shown here is derived from an EMBL/GenBank/DDBJ whole genome shotgun (WGS) entry which is preliminary data.</text>
</comment>
<accession>A0A225DQG7</accession>
<evidence type="ECO:0000313" key="3">
    <source>
        <dbReference type="Proteomes" id="UP000214646"/>
    </source>
</evidence>
<protein>
    <recommendedName>
        <fullName evidence="4">DUF3592 domain-containing protein</fullName>
    </recommendedName>
</protein>
<feature type="transmembrane region" description="Helical" evidence="1">
    <location>
        <begin position="119"/>
        <end position="141"/>
    </location>
</feature>
<dbReference type="EMBL" id="NIDE01000005">
    <property type="protein sequence ID" value="OWK41854.1"/>
    <property type="molecule type" value="Genomic_DNA"/>
</dbReference>
<keyword evidence="1" id="KW-1133">Transmembrane helix</keyword>
<gene>
    <name evidence="2" type="ORF">FRUB_03932</name>
</gene>
<evidence type="ECO:0000256" key="1">
    <source>
        <dbReference type="SAM" id="Phobius"/>
    </source>
</evidence>
<keyword evidence="3" id="KW-1185">Reference proteome</keyword>
<sequence length="150" mass="16865">MWRWALALVISTALAFGVTVPKLYKMAQIVGWQPGAEVVTSSVTQKGVDEGMRGRRHYWVSWANNGGSPSRAYRDNVSPEVWESMKMGDRVEVAYVPCDDAAYLRNGVFVEPGNFVFDFVLLAVTLGVSVASAGRLLWWWFKGRKVAFWE</sequence>
<evidence type="ECO:0008006" key="4">
    <source>
        <dbReference type="Google" id="ProtNLM"/>
    </source>
</evidence>
<organism evidence="2 3">
    <name type="scientific">Fimbriiglobus ruber</name>
    <dbReference type="NCBI Taxonomy" id="1908690"/>
    <lineage>
        <taxon>Bacteria</taxon>
        <taxon>Pseudomonadati</taxon>
        <taxon>Planctomycetota</taxon>
        <taxon>Planctomycetia</taxon>
        <taxon>Gemmatales</taxon>
        <taxon>Gemmataceae</taxon>
        <taxon>Fimbriiglobus</taxon>
    </lineage>
</organism>
<keyword evidence="1" id="KW-0472">Membrane</keyword>
<name>A0A225DQG7_9BACT</name>